<keyword evidence="4" id="KW-1185">Reference proteome</keyword>
<protein>
    <submittedName>
        <fullName evidence="3">Protein CBG00538</fullName>
    </submittedName>
    <submittedName>
        <fullName evidence="2">Protein CBG00540</fullName>
    </submittedName>
</protein>
<dbReference type="CTD" id="8571650"/>
<proteinExistence type="predicted"/>
<dbReference type="Proteomes" id="UP000008549">
    <property type="component" value="Unassembled WGS sequence"/>
</dbReference>
<dbReference type="GeneID" id="8571650"/>
<evidence type="ECO:0000313" key="2">
    <source>
        <dbReference type="EMBL" id="CAP22086.1"/>
    </source>
</evidence>
<dbReference type="CTD" id="8571652"/>
<reference evidence="3" key="3">
    <citation type="submission" date="2011-10" db="EMBL/GenBank/DDBJ databases">
        <authorList>
            <consortium name="WormBase Consortium"/>
            <person name="Howe K.L."/>
        </authorList>
    </citation>
    <scope>NUCLEOTIDE SEQUENCE</scope>
    <source>
        <strain evidence="3">AF16</strain>
    </source>
</reference>
<evidence type="ECO:0000313" key="3">
    <source>
        <dbReference type="EMBL" id="CAP22088.1"/>
    </source>
</evidence>
<dbReference type="AlphaFoldDB" id="G2J6B3"/>
<reference evidence="3" key="1">
    <citation type="journal article" date="2003" name="PLoS Biol.">
        <title>The genome sequence of Caenorhabditis briggsae: a platform for comparative genomics.</title>
        <authorList>
            <person name="Stein L.D."/>
            <person name="Bao Z."/>
            <person name="Blasiar D."/>
            <person name="Blumenthal T."/>
            <person name="Brent M.R."/>
            <person name="Chen N."/>
            <person name="Chinwalla A."/>
            <person name="Clarke L."/>
            <person name="Clee C."/>
            <person name="Coghlan A."/>
            <person name="Coulson A."/>
            <person name="D'Eustachio P."/>
            <person name="Fitch D.H."/>
            <person name="Fulton L.A."/>
            <person name="Fulton R.E."/>
            <person name="Griffiths-Jones S."/>
            <person name="Harris T.W."/>
            <person name="Hillier L.W."/>
            <person name="Kamath R."/>
            <person name="Kuwabara P.E."/>
            <person name="Mardis E.R."/>
            <person name="Marra M.A."/>
            <person name="Miner T.L."/>
            <person name="Minx P."/>
            <person name="Mullikin J.C."/>
            <person name="Plumb R.W."/>
            <person name="Rogers J."/>
            <person name="Schein J.E."/>
            <person name="Sohrmann M."/>
            <person name="Spieth J."/>
            <person name="Stajich J.E."/>
            <person name="Wei C."/>
            <person name="Willey D."/>
            <person name="Wilson R.K."/>
            <person name="Durbin R."/>
            <person name="Waterston R.H."/>
        </authorList>
    </citation>
    <scope>NUCLEOTIDE SEQUENCE [LARGE SCALE GENOMIC DNA]</scope>
    <source>
        <strain evidence="3">AF16</strain>
    </source>
</reference>
<dbReference type="RefSeq" id="XP_002630138.1">
    <property type="nucleotide sequence ID" value="XM_002630092.1"/>
</dbReference>
<evidence type="ECO:0000313" key="6">
    <source>
        <dbReference type="WormBase" id="CBG00540"/>
    </source>
</evidence>
<name>G2J6B3_CAEBR</name>
<dbReference type="RefSeq" id="XP_002630136.1">
    <property type="nucleotide sequence ID" value="XM_002630090.1"/>
</dbReference>
<dbReference type="HOGENOM" id="CLU_3108390_0_0_1"/>
<accession>G2J6B3</accession>
<organism evidence="3">
    <name type="scientific">Caenorhabditis briggsae</name>
    <dbReference type="NCBI Taxonomy" id="6238"/>
    <lineage>
        <taxon>Eukaryota</taxon>
        <taxon>Metazoa</taxon>
        <taxon>Ecdysozoa</taxon>
        <taxon>Nematoda</taxon>
        <taxon>Chromadorea</taxon>
        <taxon>Rhabditida</taxon>
        <taxon>Rhabditina</taxon>
        <taxon>Rhabditomorpha</taxon>
        <taxon>Rhabditoidea</taxon>
        <taxon>Rhabditidae</taxon>
        <taxon>Peloderinae</taxon>
        <taxon>Caenorhabditis</taxon>
    </lineage>
</organism>
<gene>
    <name evidence="3 5" type="ORF">CBG00538</name>
    <name evidence="2 6" type="ORF">CBG00540</name>
    <name evidence="3" type="ORF">CBG_00538</name>
    <name evidence="2" type="ORF">CBG_00540</name>
</gene>
<evidence type="ECO:0000313" key="4">
    <source>
        <dbReference type="Proteomes" id="UP000008549"/>
    </source>
</evidence>
<reference evidence="3" key="2">
    <citation type="journal article" date="2011" name="PLoS Genet.">
        <title>Caenorhabditis briggsae recombinant inbred line genotypes reveal inter-strain incompatibility and the evolution of recombination.</title>
        <authorList>
            <person name="Ross J.A."/>
            <person name="Koboldt D.C."/>
            <person name="Staisch J.E."/>
            <person name="Chamberlin H.M."/>
            <person name="Gupta B.P."/>
            <person name="Miller R.D."/>
            <person name="Baird S.E."/>
            <person name="Haag E.S."/>
        </authorList>
    </citation>
    <scope>NUCLEOTIDE SEQUENCE</scope>
    <source>
        <strain evidence="3">AF16</strain>
    </source>
</reference>
<evidence type="ECO:0000313" key="5">
    <source>
        <dbReference type="WormBase" id="CBG00538"/>
    </source>
</evidence>
<dbReference type="KEGG" id="cbr:CBG_00538"/>
<evidence type="ECO:0000256" key="1">
    <source>
        <dbReference type="SAM" id="MobiDB-lite"/>
    </source>
</evidence>
<dbReference type="WormBase" id="CBG00538">
    <property type="protein sequence ID" value="CBP13865"/>
    <property type="gene ID" value="WBGene00023914"/>
</dbReference>
<dbReference type="KEGG" id="cbr:CBG_00540"/>
<dbReference type="GeneID" id="8571652"/>
<dbReference type="EMBL" id="HE600970">
    <property type="protein sequence ID" value="CAP22088.1"/>
    <property type="molecule type" value="Genomic_DNA"/>
</dbReference>
<feature type="region of interest" description="Disordered" evidence="1">
    <location>
        <begin position="1"/>
        <end position="20"/>
    </location>
</feature>
<sequence>MDSGSDVEPPPKVSKTEILTPSRAQKLKELPIHIDFDHFQKSIDDGTFQFS</sequence>
<dbReference type="WormBase" id="CBG00540">
    <property type="protein sequence ID" value="CBP13865"/>
    <property type="gene ID" value="WBGene00023916"/>
</dbReference>
<dbReference type="EMBL" id="HE600970">
    <property type="protein sequence ID" value="CAP22086.1"/>
    <property type="molecule type" value="Genomic_DNA"/>
</dbReference>